<name>A0A517Y559_9BACT</name>
<organism evidence="1 2">
    <name type="scientific">Anatilimnocola aggregata</name>
    <dbReference type="NCBI Taxonomy" id="2528021"/>
    <lineage>
        <taxon>Bacteria</taxon>
        <taxon>Pseudomonadati</taxon>
        <taxon>Planctomycetota</taxon>
        <taxon>Planctomycetia</taxon>
        <taxon>Pirellulales</taxon>
        <taxon>Pirellulaceae</taxon>
        <taxon>Anatilimnocola</taxon>
    </lineage>
</organism>
<dbReference type="Proteomes" id="UP000315017">
    <property type="component" value="Chromosome"/>
</dbReference>
<sequence>MSPFEQHALQETRRYFFGRMAAGVGTAALASVMTPQLFAADASKATDPMDSLGELKKLHHAPKAKRVIWLFMADGPSQLDLWDPKPKLSEYFDKDLPESVRNGQRITTMTSGQSRFPCAPSMFKFAQHGKHGAWVSELLPNLASVVDDMAIIKTMNTEAINHDPAITYIQTGSQIPGRPSMGAWASYGIGSVNEDLPAYVVLHSRIAAGSQTQALFSRLWGSGFLQTKHAGVALRSSGDPVLYLSNPPGVSADTRRTMLDGLAELNQKKQAQVGDPEIASRIAQYEMAFRMQSSVPELADISKESADTLAMYGDEVKTPGTFAYNCLLARRLAERGVRFTQVFLRGWDHHGNLPKQIPNLSKAMDQPAAALIKDLKQRGMLDDTLVVWGGEFGRTVYSQGTLTKENYGRDHHPRCFTMWLAGGGTKPGIVHGETDDFSYNVTEKPVHIHDLNATILHCLGINHERLTYRFQGRDFRLTDVEGHVVKEILA</sequence>
<evidence type="ECO:0008006" key="3">
    <source>
        <dbReference type="Google" id="ProtNLM"/>
    </source>
</evidence>
<evidence type="ECO:0000313" key="2">
    <source>
        <dbReference type="Proteomes" id="UP000315017"/>
    </source>
</evidence>
<dbReference type="KEGG" id="aagg:ETAA8_04510"/>
<dbReference type="InterPro" id="IPR010869">
    <property type="entry name" value="DUF1501"/>
</dbReference>
<dbReference type="AlphaFoldDB" id="A0A517Y559"/>
<dbReference type="Gene3D" id="3.40.720.10">
    <property type="entry name" value="Alkaline Phosphatase, subunit A"/>
    <property type="match status" value="1"/>
</dbReference>
<dbReference type="OrthoDB" id="127333at2"/>
<protein>
    <recommendedName>
        <fullName evidence="3">Sulfatase</fullName>
    </recommendedName>
</protein>
<proteinExistence type="predicted"/>
<dbReference type="PROSITE" id="PS51318">
    <property type="entry name" value="TAT"/>
    <property type="match status" value="1"/>
</dbReference>
<dbReference type="PANTHER" id="PTHR43737:SF1">
    <property type="entry name" value="DUF1501 DOMAIN-CONTAINING PROTEIN"/>
    <property type="match status" value="1"/>
</dbReference>
<accession>A0A517Y559</accession>
<dbReference type="InterPro" id="IPR017850">
    <property type="entry name" value="Alkaline_phosphatase_core_sf"/>
</dbReference>
<dbReference type="EMBL" id="CP036274">
    <property type="protein sequence ID" value="QDU25383.1"/>
    <property type="molecule type" value="Genomic_DNA"/>
</dbReference>
<dbReference type="RefSeq" id="WP_145084242.1">
    <property type="nucleotide sequence ID" value="NZ_CP036274.1"/>
</dbReference>
<keyword evidence="2" id="KW-1185">Reference proteome</keyword>
<reference evidence="1 2" key="1">
    <citation type="submission" date="2019-02" db="EMBL/GenBank/DDBJ databases">
        <title>Deep-cultivation of Planctomycetes and their phenomic and genomic characterization uncovers novel biology.</title>
        <authorList>
            <person name="Wiegand S."/>
            <person name="Jogler M."/>
            <person name="Boedeker C."/>
            <person name="Pinto D."/>
            <person name="Vollmers J."/>
            <person name="Rivas-Marin E."/>
            <person name="Kohn T."/>
            <person name="Peeters S.H."/>
            <person name="Heuer A."/>
            <person name="Rast P."/>
            <person name="Oberbeckmann S."/>
            <person name="Bunk B."/>
            <person name="Jeske O."/>
            <person name="Meyerdierks A."/>
            <person name="Storesund J.E."/>
            <person name="Kallscheuer N."/>
            <person name="Luecker S."/>
            <person name="Lage O.M."/>
            <person name="Pohl T."/>
            <person name="Merkel B.J."/>
            <person name="Hornburger P."/>
            <person name="Mueller R.-W."/>
            <person name="Bruemmer F."/>
            <person name="Labrenz M."/>
            <person name="Spormann A.M."/>
            <person name="Op den Camp H."/>
            <person name="Overmann J."/>
            <person name="Amann R."/>
            <person name="Jetten M.S.M."/>
            <person name="Mascher T."/>
            <person name="Medema M.H."/>
            <person name="Devos D.P."/>
            <person name="Kaster A.-K."/>
            <person name="Ovreas L."/>
            <person name="Rohde M."/>
            <person name="Galperin M.Y."/>
            <person name="Jogler C."/>
        </authorList>
    </citation>
    <scope>NUCLEOTIDE SEQUENCE [LARGE SCALE GENOMIC DNA]</scope>
    <source>
        <strain evidence="1 2">ETA_A8</strain>
    </source>
</reference>
<gene>
    <name evidence="1" type="ORF">ETAA8_04510</name>
</gene>
<dbReference type="PANTHER" id="PTHR43737">
    <property type="entry name" value="BLL7424 PROTEIN"/>
    <property type="match status" value="1"/>
</dbReference>
<evidence type="ECO:0000313" key="1">
    <source>
        <dbReference type="EMBL" id="QDU25383.1"/>
    </source>
</evidence>
<dbReference type="SUPFAM" id="SSF53649">
    <property type="entry name" value="Alkaline phosphatase-like"/>
    <property type="match status" value="1"/>
</dbReference>
<dbReference type="InterPro" id="IPR006311">
    <property type="entry name" value="TAT_signal"/>
</dbReference>
<dbReference type="Pfam" id="PF07394">
    <property type="entry name" value="DUF1501"/>
    <property type="match status" value="1"/>
</dbReference>